<dbReference type="SUPFAM" id="SSF81901">
    <property type="entry name" value="HCP-like"/>
    <property type="match status" value="1"/>
</dbReference>
<dbReference type="EMBL" id="FSSB01000053">
    <property type="protein sequence ID" value="SIO96733.1"/>
    <property type="molecule type" value="Genomic_DNA"/>
</dbReference>
<dbReference type="InterPro" id="IPR011990">
    <property type="entry name" value="TPR-like_helical_dom_sf"/>
</dbReference>
<evidence type="ECO:0000313" key="3">
    <source>
        <dbReference type="Proteomes" id="UP000184774"/>
    </source>
</evidence>
<evidence type="ECO:0000313" key="2">
    <source>
        <dbReference type="EMBL" id="SIO96733.1"/>
    </source>
</evidence>
<dbReference type="AlphaFoldDB" id="A0A1N6MBE0"/>
<evidence type="ECO:0000256" key="1">
    <source>
        <dbReference type="SAM" id="Phobius"/>
    </source>
</evidence>
<organism evidence="2 3">
    <name type="scientific">Vibrio spartinae</name>
    <dbReference type="NCBI Taxonomy" id="1918945"/>
    <lineage>
        <taxon>Bacteria</taxon>
        <taxon>Pseudomonadati</taxon>
        <taxon>Pseudomonadota</taxon>
        <taxon>Gammaproteobacteria</taxon>
        <taxon>Vibrionales</taxon>
        <taxon>Vibrionaceae</taxon>
        <taxon>Vibrio</taxon>
    </lineage>
</organism>
<protein>
    <recommendedName>
        <fullName evidence="4">Sel1 repeat protein</fullName>
    </recommendedName>
</protein>
<dbReference type="RefSeq" id="WP_139302181.1">
    <property type="nucleotide sequence ID" value="NZ_AP024907.1"/>
</dbReference>
<keyword evidence="1" id="KW-0472">Membrane</keyword>
<sequence length="388" mass="45211">MKMNKKLIYKTLFTLIGIVILSVGGFMAYLMIPSGFQSRQAEGPKVLTELLKMAEESQPFNPDPYISSTYRPGDPLYEPLLYIQRHRQGKAEELLQPLVEQGNPDAMYWLAQITYDDSYYSSGPAAKLFQKSAELGNPYAALRLDISNRECQMFMSGYCDQKWGELGRKLLQERTAQGDKKAAYYLLQYDKNSSEEVHKKLEELVTENANNHYYQPLMNMIIDYSTQYYLNYFQKEKELPLEDKKIINKLSMLMANNNFSPAIDGFFYTGDIKSPNKYIHHYFKIGGNWSSCEHYYKDRIYESRTNIIDAVTCIIIGNIFKKATNNWTSYDIKEAENDWSIQFINEDLEKSGKNVLSEKEMDLIRKRVVKIVQEMTPMIYIDEMNPRP</sequence>
<accession>A0A1N6MBE0</accession>
<name>A0A1N6MBE0_9VIBR</name>
<dbReference type="Proteomes" id="UP000184774">
    <property type="component" value="Unassembled WGS sequence"/>
</dbReference>
<proteinExistence type="predicted"/>
<keyword evidence="1" id="KW-0812">Transmembrane</keyword>
<evidence type="ECO:0008006" key="4">
    <source>
        <dbReference type="Google" id="ProtNLM"/>
    </source>
</evidence>
<feature type="transmembrane region" description="Helical" evidence="1">
    <location>
        <begin position="12"/>
        <end position="32"/>
    </location>
</feature>
<dbReference type="Gene3D" id="1.25.40.10">
    <property type="entry name" value="Tetratricopeptide repeat domain"/>
    <property type="match status" value="1"/>
</dbReference>
<gene>
    <name evidence="2" type="ORF">VSP9026_04543</name>
</gene>
<keyword evidence="1" id="KW-1133">Transmembrane helix</keyword>
<dbReference type="OrthoDB" id="5863520at2"/>
<reference evidence="2 3" key="1">
    <citation type="submission" date="2016-12" db="EMBL/GenBank/DDBJ databases">
        <authorList>
            <person name="Song W.-J."/>
            <person name="Kurnit D.M."/>
        </authorList>
    </citation>
    <scope>NUCLEOTIDE SEQUENCE [LARGE SCALE GENOMIC DNA]</scope>
    <source>
        <strain evidence="2 3">CECT 9026</strain>
    </source>
</reference>